<dbReference type="RefSeq" id="WP_068226117.1">
    <property type="nucleotide sequence ID" value="NZ_CP014623.1"/>
</dbReference>
<dbReference type="GeneID" id="42980986"/>
<dbReference type="InterPro" id="IPR018730">
    <property type="entry name" value="DUF2273"/>
</dbReference>
<dbReference type="AlphaFoldDB" id="A0A192H013"/>
<reference evidence="1 2" key="1">
    <citation type="submission" date="2016-03" db="EMBL/GenBank/DDBJ databases">
        <title>Pediococcus and Lactobacillus from brewery environment - whole genome sequencing and assembly.</title>
        <authorList>
            <person name="Behr J."/>
            <person name="Geissler A.J."/>
            <person name="Vogel R.F."/>
        </authorList>
    </citation>
    <scope>NUCLEOTIDE SEQUENCE [LARGE SCALE GENOMIC DNA]</scope>
    <source>
        <strain evidence="1 2">TMW 1.1989</strain>
    </source>
</reference>
<keyword evidence="2" id="KW-1185">Reference proteome</keyword>
<gene>
    <name evidence="1" type="ORF">AYR53_01885</name>
</gene>
<dbReference type="EMBL" id="CP014873">
    <property type="protein sequence ID" value="ANK61618.1"/>
    <property type="molecule type" value="Genomic_DNA"/>
</dbReference>
<dbReference type="Pfam" id="PF10031">
    <property type="entry name" value="DUF2273"/>
    <property type="match status" value="1"/>
</dbReference>
<name>A0A192H013_9LACO</name>
<dbReference type="Proteomes" id="UP000078582">
    <property type="component" value="Chromosome"/>
</dbReference>
<evidence type="ECO:0000313" key="2">
    <source>
        <dbReference type="Proteomes" id="UP000078582"/>
    </source>
</evidence>
<dbReference type="KEGG" id="lbt:AYR52_11435"/>
<organism evidence="1 2">
    <name type="scientific">Loigolactobacillus backii</name>
    <dbReference type="NCBI Taxonomy" id="375175"/>
    <lineage>
        <taxon>Bacteria</taxon>
        <taxon>Bacillati</taxon>
        <taxon>Bacillota</taxon>
        <taxon>Bacilli</taxon>
        <taxon>Lactobacillales</taxon>
        <taxon>Lactobacillaceae</taxon>
        <taxon>Loigolactobacillus</taxon>
    </lineage>
</organism>
<dbReference type="STRING" id="375175.AYR53_01885"/>
<sequence length="59" mass="6409">MTNGTIGAIIGVIVGLIWIMLGFIDLIIIALLALVGFLIGKYVKGGQTIRVWLNQLLDR</sequence>
<protein>
    <submittedName>
        <fullName evidence="1">Uncharacterized protein</fullName>
    </submittedName>
</protein>
<accession>A0A192H013</accession>
<proteinExistence type="predicted"/>
<evidence type="ECO:0000313" key="1">
    <source>
        <dbReference type="EMBL" id="ANK61618.1"/>
    </source>
</evidence>